<dbReference type="EMBL" id="CP010836">
    <property type="protein sequence ID" value="AJP73064.1"/>
    <property type="molecule type" value="Genomic_DNA"/>
</dbReference>
<gene>
    <name evidence="2" type="ORF">TS85_16565</name>
</gene>
<dbReference type="AlphaFoldDB" id="A0A7U4LGD3"/>
<evidence type="ECO:0000313" key="3">
    <source>
        <dbReference type="Proteomes" id="UP000032300"/>
    </source>
</evidence>
<keyword evidence="1" id="KW-0732">Signal</keyword>
<reference evidence="2 3" key="1">
    <citation type="journal article" date="2015" name="Int. J. Syst. Evol. Microbiol.">
        <title>Sphingomonas hengshuiensis sp. nov., isolated from lake wetland.</title>
        <authorList>
            <person name="Wei S."/>
            <person name="Wang T."/>
            <person name="Liu H."/>
            <person name="Zhang C."/>
            <person name="Guo J."/>
            <person name="Wang Q."/>
            <person name="Liang K."/>
            <person name="Zhang Z."/>
        </authorList>
    </citation>
    <scope>NUCLEOTIDE SEQUENCE [LARGE SCALE GENOMIC DNA]</scope>
    <source>
        <strain evidence="2 3">WHSC-8</strain>
    </source>
</reference>
<name>A0A7U4LGD3_9SPHN</name>
<evidence type="ECO:0000256" key="1">
    <source>
        <dbReference type="SAM" id="SignalP"/>
    </source>
</evidence>
<dbReference type="Proteomes" id="UP000032300">
    <property type="component" value="Chromosome"/>
</dbReference>
<feature type="signal peptide" evidence="1">
    <location>
        <begin position="1"/>
        <end position="20"/>
    </location>
</feature>
<keyword evidence="3" id="KW-1185">Reference proteome</keyword>
<sequence>MIRLFAAAALVAAAATPALAQDRAHGPLQVSEALKAGCSVQQVHVPAGKIGTAPAIVRCDAATQLARADRATKPTGTN</sequence>
<dbReference type="RefSeq" id="WP_044333737.1">
    <property type="nucleotide sequence ID" value="NZ_CP010836.1"/>
</dbReference>
<dbReference type="KEGG" id="sphi:TS85_16565"/>
<feature type="chain" id="PRO_5030505723" evidence="1">
    <location>
        <begin position="21"/>
        <end position="78"/>
    </location>
</feature>
<accession>A0A7U4LGD3</accession>
<proteinExistence type="predicted"/>
<reference evidence="2 3" key="2">
    <citation type="submission" date="2015-02" db="EMBL/GenBank/DDBJ databases">
        <title>The complete genome of Sphingomonas hengshuiensis sp. WHSC-8 isolated from soil of Hengshui Lake.</title>
        <authorList>
            <person name="Wei S."/>
            <person name="Guo J."/>
            <person name="Su C."/>
            <person name="Wu R."/>
            <person name="Zhang Z."/>
            <person name="Liang K."/>
            <person name="Li H."/>
            <person name="Wang T."/>
            <person name="Liu H."/>
            <person name="Zhang C."/>
            <person name="Li Z."/>
            <person name="Wang Q."/>
            <person name="Meng J."/>
        </authorList>
    </citation>
    <scope>NUCLEOTIDE SEQUENCE [LARGE SCALE GENOMIC DNA]</scope>
    <source>
        <strain evidence="2 3">WHSC-8</strain>
    </source>
</reference>
<evidence type="ECO:0000313" key="2">
    <source>
        <dbReference type="EMBL" id="AJP73064.1"/>
    </source>
</evidence>
<organism evidence="2 3">
    <name type="scientific">Sphingomonas hengshuiensis</name>
    <dbReference type="NCBI Taxonomy" id="1609977"/>
    <lineage>
        <taxon>Bacteria</taxon>
        <taxon>Pseudomonadati</taxon>
        <taxon>Pseudomonadota</taxon>
        <taxon>Alphaproteobacteria</taxon>
        <taxon>Sphingomonadales</taxon>
        <taxon>Sphingomonadaceae</taxon>
        <taxon>Sphingomonas</taxon>
    </lineage>
</organism>
<dbReference type="OrthoDB" id="7585893at2"/>
<protein>
    <submittedName>
        <fullName evidence="2">Uncharacterized protein</fullName>
    </submittedName>
</protein>